<reference evidence="1 2" key="1">
    <citation type="submission" date="2023-09" db="EMBL/GenBank/DDBJ databases">
        <authorList>
            <person name="Rey-Velasco X."/>
        </authorList>
    </citation>
    <scope>NUCLEOTIDE SEQUENCE [LARGE SCALE GENOMIC DNA]</scope>
    <source>
        <strain evidence="1 2">F188</strain>
    </source>
</reference>
<dbReference type="EMBL" id="JAVRHM010000019">
    <property type="protein sequence ID" value="MDT0691070.1"/>
    <property type="molecule type" value="Genomic_DNA"/>
</dbReference>
<dbReference type="Pfam" id="PF09357">
    <property type="entry name" value="RteC"/>
    <property type="match status" value="1"/>
</dbReference>
<proteinExistence type="predicted"/>
<protein>
    <submittedName>
        <fullName evidence="1">RteC domain-containing protein</fullName>
    </submittedName>
</protein>
<gene>
    <name evidence="1" type="ORF">RM549_14845</name>
</gene>
<accession>A0ABU3E506</accession>
<comment type="caution">
    <text evidence="1">The sequence shown here is derived from an EMBL/GenBank/DDBJ whole genome shotgun (WGS) entry which is preliminary data.</text>
</comment>
<organism evidence="1 2">
    <name type="scientific">Autumnicola patrickiae</name>
    <dbReference type="NCBI Taxonomy" id="3075591"/>
    <lineage>
        <taxon>Bacteria</taxon>
        <taxon>Pseudomonadati</taxon>
        <taxon>Bacteroidota</taxon>
        <taxon>Flavobacteriia</taxon>
        <taxon>Flavobacteriales</taxon>
        <taxon>Flavobacteriaceae</taxon>
        <taxon>Autumnicola</taxon>
    </lineage>
</organism>
<name>A0ABU3E506_9FLAO</name>
<dbReference type="InterPro" id="IPR018534">
    <property type="entry name" value="Tet_reg_excision_RteC"/>
</dbReference>
<keyword evidence="2" id="KW-1185">Reference proteome</keyword>
<dbReference type="Proteomes" id="UP001261624">
    <property type="component" value="Unassembled WGS sequence"/>
</dbReference>
<evidence type="ECO:0000313" key="2">
    <source>
        <dbReference type="Proteomes" id="UP001261624"/>
    </source>
</evidence>
<evidence type="ECO:0000313" key="1">
    <source>
        <dbReference type="EMBL" id="MDT0691070.1"/>
    </source>
</evidence>
<sequence>MNFLITSEELLKEISKIEESSPSRLNAFNRVIKYCREVLENYRKNIRNFKFNSSSDEIKFFKEEKQIPLSQLIYYTSLRTIELESTSSVKYKRKYLSRKIKKINKFFQRNRKFQLYIDLEQTSMDKFYFTRKFQNEVSHYDTSLYWDPEFNTSHDILLAYLRAYKRLLPFLQRQMELLDHPQIEYINKHDLHWTASKVDLIELIYALHFSGAINNGSANIIDIVSLFEVIFNQKLGNCYKKLSEIKGRKGRITKFLDEITWNFEQKMNRENEL</sequence>
<dbReference type="RefSeq" id="WP_311686210.1">
    <property type="nucleotide sequence ID" value="NZ_JAVRHM010000019.1"/>
</dbReference>